<feature type="transmembrane region" description="Helical" evidence="5">
    <location>
        <begin position="63"/>
        <end position="84"/>
    </location>
</feature>
<dbReference type="Pfam" id="PF00335">
    <property type="entry name" value="Tetraspanin"/>
    <property type="match status" value="1"/>
</dbReference>
<keyword evidence="4 5" id="KW-0472">Membrane</keyword>
<dbReference type="AlphaFoldDB" id="A0A3P7LBX3"/>
<sequence length="224" mass="25069">MHRTVTSRKVKDPDHLCTCAFFIHSLGNLFCVISLILGGIVFGISLTTILTHSEVSRVFDATIYYYGVYVLLFAGLCTACLALFGICGMSADNRFLLITLFIGALIVAILVIVALVFILFFPYPSEQVIKDAMLRNLKESYGSSALSTYVWDYMQSYLQCCAVENSGWSAYLNSEWFNTTNEMPYLNARIISDPVDTSRTALIVFHKKADDKDQYLVPRLCSLA</sequence>
<comment type="subcellular location">
    <subcellularLocation>
        <location evidence="1">Membrane</location>
        <topology evidence="1">Multi-pass membrane protein</topology>
    </subcellularLocation>
</comment>
<organism evidence="6 7">
    <name type="scientific">Dibothriocephalus latus</name>
    <name type="common">Fish tapeworm</name>
    <name type="synonym">Diphyllobothrium latum</name>
    <dbReference type="NCBI Taxonomy" id="60516"/>
    <lineage>
        <taxon>Eukaryota</taxon>
        <taxon>Metazoa</taxon>
        <taxon>Spiralia</taxon>
        <taxon>Lophotrochozoa</taxon>
        <taxon>Platyhelminthes</taxon>
        <taxon>Cestoda</taxon>
        <taxon>Eucestoda</taxon>
        <taxon>Diphyllobothriidea</taxon>
        <taxon>Diphyllobothriidae</taxon>
        <taxon>Dibothriocephalus</taxon>
    </lineage>
</organism>
<name>A0A3P7LBX3_DIBLA</name>
<proteinExistence type="predicted"/>
<evidence type="ECO:0000256" key="5">
    <source>
        <dbReference type="SAM" id="Phobius"/>
    </source>
</evidence>
<evidence type="ECO:0000313" key="7">
    <source>
        <dbReference type="Proteomes" id="UP000281553"/>
    </source>
</evidence>
<dbReference type="GO" id="GO:0005886">
    <property type="term" value="C:plasma membrane"/>
    <property type="evidence" value="ECO:0007669"/>
    <property type="project" value="TreeGrafter"/>
</dbReference>
<keyword evidence="7" id="KW-1185">Reference proteome</keyword>
<evidence type="ECO:0000256" key="2">
    <source>
        <dbReference type="ARBA" id="ARBA00022692"/>
    </source>
</evidence>
<dbReference type="OrthoDB" id="438211at2759"/>
<evidence type="ECO:0000256" key="1">
    <source>
        <dbReference type="ARBA" id="ARBA00004141"/>
    </source>
</evidence>
<reference evidence="6 7" key="1">
    <citation type="submission" date="2018-11" db="EMBL/GenBank/DDBJ databases">
        <authorList>
            <consortium name="Pathogen Informatics"/>
        </authorList>
    </citation>
    <scope>NUCLEOTIDE SEQUENCE [LARGE SCALE GENOMIC DNA]</scope>
</reference>
<keyword evidence="2 5" id="KW-0812">Transmembrane</keyword>
<protein>
    <recommendedName>
        <fullName evidence="8">Tetraspanin</fullName>
    </recommendedName>
</protein>
<evidence type="ECO:0008006" key="8">
    <source>
        <dbReference type="Google" id="ProtNLM"/>
    </source>
</evidence>
<dbReference type="InterPro" id="IPR018499">
    <property type="entry name" value="Tetraspanin/Peripherin"/>
</dbReference>
<dbReference type="Proteomes" id="UP000281553">
    <property type="component" value="Unassembled WGS sequence"/>
</dbReference>
<feature type="transmembrane region" description="Helical" evidence="5">
    <location>
        <begin position="21"/>
        <end position="51"/>
    </location>
</feature>
<dbReference type="PANTHER" id="PTHR19282:SF534">
    <property type="entry name" value="TETRASPANIN FAMILY-RELATED"/>
    <property type="match status" value="1"/>
</dbReference>
<accession>A0A3P7LBX3</accession>
<keyword evidence="3 5" id="KW-1133">Transmembrane helix</keyword>
<gene>
    <name evidence="6" type="ORF">DILT_LOCUS5198</name>
</gene>
<evidence type="ECO:0000256" key="4">
    <source>
        <dbReference type="ARBA" id="ARBA00023136"/>
    </source>
</evidence>
<feature type="transmembrane region" description="Helical" evidence="5">
    <location>
        <begin position="96"/>
        <end position="123"/>
    </location>
</feature>
<dbReference type="PANTHER" id="PTHR19282">
    <property type="entry name" value="TETRASPANIN"/>
    <property type="match status" value="1"/>
</dbReference>
<evidence type="ECO:0000313" key="6">
    <source>
        <dbReference type="EMBL" id="VDN09367.1"/>
    </source>
</evidence>
<dbReference type="EMBL" id="UYRU01046901">
    <property type="protein sequence ID" value="VDN09367.1"/>
    <property type="molecule type" value="Genomic_DNA"/>
</dbReference>
<evidence type="ECO:0000256" key="3">
    <source>
        <dbReference type="ARBA" id="ARBA00022989"/>
    </source>
</evidence>